<evidence type="ECO:0000313" key="15">
    <source>
        <dbReference type="Proteomes" id="UP000567293"/>
    </source>
</evidence>
<evidence type="ECO:0000256" key="6">
    <source>
        <dbReference type="ARBA" id="ARBA00023136"/>
    </source>
</evidence>
<keyword evidence="2" id="KW-0813">Transport</keyword>
<sequence>MRFTVGRFRWFAQGKDWQRGVDKAQQTVSRQPEIRKVAERHEELGDFSTTLRVVPISALAVVIGAICAFVALALLRLIGFFTNVFYFGRWSAKLISPAGNHLGWLSILVPIAGGFIVGLMARYGSERIRGHGIPEAIEAILISGSRVEPKVAFLKPLSSAISIGSGGPFGAEGPIIMTGGAFGSMVAQLFHLTSAERKTLLVAGAAGGMSATFASPVAAVLLAVELLLFEWKPRSLIPVALASAVAAVVRRYLLGFGPLFSVPEHPLHIGPVSLLGCALVGLLAGILSALLTVSVYAAEDSFLKLPIHWMWWPMFGGLAIGLGGMIFPQALGVGYDTIGALLQGSVTSKVILGVLLVKWFIWAVSLGSGTSGGVLAPLLMMGGALGGLEAMFLPNEGAGFWPLISMGAILGGTMRSPFTSIVFAFELTHDANVFLPLLVASVIAHAFTVLTLKRSILTEKVARRGYHLSREYAVDPLEILFVREVMRSKVVVLPAAGTLQAFQQALRSDHRQRQRLLPVVDKEGLLVGVITRGDIYKGVKQQGETVWQRPLGDLVRTQFVQTFPDEPLRAVVYVMAEKGITRMPVVDRNTRKFLGLVSLDDLLKARARHLEEERRREQVLSLRFFLPGGGAQEREEAQDHTEAQNRTEPQAKP</sequence>
<evidence type="ECO:0000256" key="3">
    <source>
        <dbReference type="ARBA" id="ARBA00022692"/>
    </source>
</evidence>
<dbReference type="InterPro" id="IPR046342">
    <property type="entry name" value="CBS_dom_sf"/>
</dbReference>
<keyword evidence="7" id="KW-0869">Chloride channel</keyword>
<reference evidence="14" key="1">
    <citation type="submission" date="2020-06" db="EMBL/GenBank/DDBJ databases">
        <title>Legume-microbial interactions unlock mineral nutrients during tropical forest succession.</title>
        <authorList>
            <person name="Epihov D.Z."/>
        </authorList>
    </citation>
    <scope>NUCLEOTIDE SEQUENCE [LARGE SCALE GENOMIC DNA]</scope>
    <source>
        <strain evidence="14">Pan2503</strain>
    </source>
</reference>
<feature type="transmembrane region" description="Helical" evidence="12">
    <location>
        <begin position="200"/>
        <end position="224"/>
    </location>
</feature>
<dbReference type="SUPFAM" id="SSF54631">
    <property type="entry name" value="CBS-domain pair"/>
    <property type="match status" value="1"/>
</dbReference>
<feature type="transmembrane region" description="Helical" evidence="12">
    <location>
        <begin position="274"/>
        <end position="297"/>
    </location>
</feature>
<feature type="transmembrane region" description="Helical" evidence="12">
    <location>
        <begin position="400"/>
        <end position="425"/>
    </location>
</feature>
<evidence type="ECO:0000256" key="11">
    <source>
        <dbReference type="SAM" id="MobiDB-lite"/>
    </source>
</evidence>
<dbReference type="SMART" id="SM00116">
    <property type="entry name" value="CBS"/>
    <property type="match status" value="2"/>
</dbReference>
<organism evidence="14 15">
    <name type="scientific">Candidatus Acidiferrum panamense</name>
    <dbReference type="NCBI Taxonomy" id="2741543"/>
    <lineage>
        <taxon>Bacteria</taxon>
        <taxon>Pseudomonadati</taxon>
        <taxon>Acidobacteriota</taxon>
        <taxon>Terriglobia</taxon>
        <taxon>Candidatus Acidiferrales</taxon>
        <taxon>Candidatus Acidiferrum</taxon>
    </lineage>
</organism>
<evidence type="ECO:0000256" key="2">
    <source>
        <dbReference type="ARBA" id="ARBA00022448"/>
    </source>
</evidence>
<dbReference type="InterPro" id="IPR000644">
    <property type="entry name" value="CBS_dom"/>
</dbReference>
<dbReference type="PANTHER" id="PTHR43427">
    <property type="entry name" value="CHLORIDE CHANNEL PROTEIN CLC-E"/>
    <property type="match status" value="1"/>
</dbReference>
<keyword evidence="8" id="KW-0868">Chloride</keyword>
<dbReference type="Pfam" id="PF00654">
    <property type="entry name" value="Voltage_CLC"/>
    <property type="match status" value="1"/>
</dbReference>
<feature type="transmembrane region" description="Helical" evidence="12">
    <location>
        <begin position="236"/>
        <end position="253"/>
    </location>
</feature>
<feature type="transmembrane region" description="Helical" evidence="12">
    <location>
        <begin position="309"/>
        <end position="328"/>
    </location>
</feature>
<feature type="domain" description="CBS" evidence="13">
    <location>
        <begin position="486"/>
        <end position="545"/>
    </location>
</feature>
<protein>
    <submittedName>
        <fullName evidence="14">Chloride channel protein</fullName>
    </submittedName>
</protein>
<feature type="transmembrane region" description="Helical" evidence="12">
    <location>
        <begin position="340"/>
        <end position="362"/>
    </location>
</feature>
<dbReference type="Proteomes" id="UP000567293">
    <property type="component" value="Unassembled WGS sequence"/>
</dbReference>
<dbReference type="GO" id="GO:0034707">
    <property type="term" value="C:chloride channel complex"/>
    <property type="evidence" value="ECO:0007669"/>
    <property type="project" value="UniProtKB-KW"/>
</dbReference>
<dbReference type="SUPFAM" id="SSF81340">
    <property type="entry name" value="Clc chloride channel"/>
    <property type="match status" value="1"/>
</dbReference>
<accession>A0A7V8NT99</accession>
<feature type="transmembrane region" description="Helical" evidence="12">
    <location>
        <begin position="374"/>
        <end position="393"/>
    </location>
</feature>
<dbReference type="Pfam" id="PF00571">
    <property type="entry name" value="CBS"/>
    <property type="match status" value="2"/>
</dbReference>
<evidence type="ECO:0000256" key="7">
    <source>
        <dbReference type="ARBA" id="ARBA00023173"/>
    </source>
</evidence>
<feature type="compositionally biased region" description="Basic and acidic residues" evidence="11">
    <location>
        <begin position="632"/>
        <end position="653"/>
    </location>
</feature>
<name>A0A7V8NT99_9BACT</name>
<keyword evidence="5" id="KW-0406">Ion transport</keyword>
<dbReference type="PROSITE" id="PS51371">
    <property type="entry name" value="CBS"/>
    <property type="match status" value="2"/>
</dbReference>
<dbReference type="GO" id="GO:0005254">
    <property type="term" value="F:chloride channel activity"/>
    <property type="evidence" value="ECO:0007669"/>
    <property type="project" value="UniProtKB-KW"/>
</dbReference>
<dbReference type="CDD" id="cd00400">
    <property type="entry name" value="Voltage_gated_ClC"/>
    <property type="match status" value="1"/>
</dbReference>
<proteinExistence type="predicted"/>
<comment type="caution">
    <text evidence="14">The sequence shown here is derived from an EMBL/GenBank/DDBJ whole genome shotgun (WGS) entry which is preliminary data.</text>
</comment>
<feature type="domain" description="CBS" evidence="13">
    <location>
        <begin position="555"/>
        <end position="612"/>
    </location>
</feature>
<dbReference type="PRINTS" id="PR00762">
    <property type="entry name" value="CLCHANNEL"/>
</dbReference>
<keyword evidence="15" id="KW-1185">Reference proteome</keyword>
<dbReference type="CDD" id="cd02205">
    <property type="entry name" value="CBS_pair_SF"/>
    <property type="match status" value="1"/>
</dbReference>
<evidence type="ECO:0000256" key="5">
    <source>
        <dbReference type="ARBA" id="ARBA00023065"/>
    </source>
</evidence>
<evidence type="ECO:0000256" key="9">
    <source>
        <dbReference type="ARBA" id="ARBA00023303"/>
    </source>
</evidence>
<keyword evidence="10" id="KW-0129">CBS domain</keyword>
<feature type="region of interest" description="Disordered" evidence="11">
    <location>
        <begin position="630"/>
        <end position="653"/>
    </location>
</feature>
<keyword evidence="3 12" id="KW-0812">Transmembrane</keyword>
<dbReference type="PANTHER" id="PTHR43427:SF6">
    <property type="entry name" value="CHLORIDE CHANNEL PROTEIN CLC-E"/>
    <property type="match status" value="1"/>
</dbReference>
<keyword evidence="9" id="KW-0407">Ion channel</keyword>
<gene>
    <name evidence="14" type="ORF">HRJ53_19015</name>
</gene>
<evidence type="ECO:0000256" key="4">
    <source>
        <dbReference type="ARBA" id="ARBA00022989"/>
    </source>
</evidence>
<feature type="transmembrane region" description="Helical" evidence="12">
    <location>
        <begin position="101"/>
        <end position="121"/>
    </location>
</feature>
<feature type="transmembrane region" description="Helical" evidence="12">
    <location>
        <begin position="431"/>
        <end position="452"/>
    </location>
</feature>
<feature type="transmembrane region" description="Helical" evidence="12">
    <location>
        <begin position="58"/>
        <end position="81"/>
    </location>
</feature>
<evidence type="ECO:0000259" key="13">
    <source>
        <dbReference type="PROSITE" id="PS51371"/>
    </source>
</evidence>
<evidence type="ECO:0000256" key="10">
    <source>
        <dbReference type="PROSITE-ProRule" id="PRU00703"/>
    </source>
</evidence>
<dbReference type="InterPro" id="IPR014743">
    <property type="entry name" value="Cl-channel_core"/>
</dbReference>
<evidence type="ECO:0000313" key="14">
    <source>
        <dbReference type="EMBL" id="MBA0087080.1"/>
    </source>
</evidence>
<evidence type="ECO:0000256" key="1">
    <source>
        <dbReference type="ARBA" id="ARBA00004141"/>
    </source>
</evidence>
<dbReference type="InterPro" id="IPR001807">
    <property type="entry name" value="ClC"/>
</dbReference>
<dbReference type="AlphaFoldDB" id="A0A7V8NT99"/>
<dbReference type="Gene3D" id="1.10.3080.10">
    <property type="entry name" value="Clc chloride channel"/>
    <property type="match status" value="1"/>
</dbReference>
<dbReference type="InterPro" id="IPR050368">
    <property type="entry name" value="ClC-type_chloride_channel"/>
</dbReference>
<comment type="subcellular location">
    <subcellularLocation>
        <location evidence="1">Membrane</location>
        <topology evidence="1">Multi-pass membrane protein</topology>
    </subcellularLocation>
</comment>
<dbReference type="EMBL" id="JACDQQ010001819">
    <property type="protein sequence ID" value="MBA0087080.1"/>
    <property type="molecule type" value="Genomic_DNA"/>
</dbReference>
<keyword evidence="4 12" id="KW-1133">Transmembrane helix</keyword>
<evidence type="ECO:0000256" key="8">
    <source>
        <dbReference type="ARBA" id="ARBA00023214"/>
    </source>
</evidence>
<dbReference type="Gene3D" id="3.10.580.10">
    <property type="entry name" value="CBS-domain"/>
    <property type="match status" value="1"/>
</dbReference>
<keyword evidence="6 12" id="KW-0472">Membrane</keyword>
<evidence type="ECO:0000256" key="12">
    <source>
        <dbReference type="SAM" id="Phobius"/>
    </source>
</evidence>